<dbReference type="InterPro" id="IPR001387">
    <property type="entry name" value="Cro/C1-type_HTH"/>
</dbReference>
<sequence length="76" mass="8108">MTPAQCRAARALIDWSQRRLADESGIGNATIRNFEAGRSTLQFATNNLLVKTFEAAGVQFLDPDDTATGPGVALKA</sequence>
<dbReference type="OrthoDB" id="4419620at2"/>
<gene>
    <name evidence="2" type="ORF">SAMN04487974_1204</name>
</gene>
<dbReference type="STRING" id="440168.SAMN04487974_1204"/>
<dbReference type="AlphaFoldDB" id="A0A1G7ZGM2"/>
<dbReference type="Proteomes" id="UP000199495">
    <property type="component" value="Unassembled WGS sequence"/>
</dbReference>
<dbReference type="CDD" id="cd00093">
    <property type="entry name" value="HTH_XRE"/>
    <property type="match status" value="1"/>
</dbReference>
<feature type="domain" description="HTH cro/C1-type" evidence="1">
    <location>
        <begin position="7"/>
        <end position="41"/>
    </location>
</feature>
<evidence type="ECO:0000313" key="2">
    <source>
        <dbReference type="EMBL" id="SDH07834.1"/>
    </source>
</evidence>
<dbReference type="Pfam" id="PF01381">
    <property type="entry name" value="HTH_3"/>
    <property type="match status" value="1"/>
</dbReference>
<protein>
    <submittedName>
        <fullName evidence="2">Helix-turn-helix</fullName>
    </submittedName>
</protein>
<keyword evidence="3" id="KW-1185">Reference proteome</keyword>
<proteinExistence type="predicted"/>
<dbReference type="EMBL" id="FNCS01000020">
    <property type="protein sequence ID" value="SDH07834.1"/>
    <property type="molecule type" value="Genomic_DNA"/>
</dbReference>
<dbReference type="GO" id="GO:0003677">
    <property type="term" value="F:DNA binding"/>
    <property type="evidence" value="ECO:0007669"/>
    <property type="project" value="InterPro"/>
</dbReference>
<dbReference type="InterPro" id="IPR010982">
    <property type="entry name" value="Lambda_DNA-bd_dom_sf"/>
</dbReference>
<dbReference type="RefSeq" id="WP_090598883.1">
    <property type="nucleotide sequence ID" value="NZ_FNCS01000020.1"/>
</dbReference>
<name>A0A1G7ZGM2_9HYPH</name>
<accession>A0A1G7ZGM2</accession>
<evidence type="ECO:0000313" key="3">
    <source>
        <dbReference type="Proteomes" id="UP000199495"/>
    </source>
</evidence>
<dbReference type="SUPFAM" id="SSF47413">
    <property type="entry name" value="lambda repressor-like DNA-binding domains"/>
    <property type="match status" value="1"/>
</dbReference>
<dbReference type="Gene3D" id="1.10.260.40">
    <property type="entry name" value="lambda repressor-like DNA-binding domains"/>
    <property type="match status" value="1"/>
</dbReference>
<reference evidence="2 3" key="1">
    <citation type="submission" date="2016-10" db="EMBL/GenBank/DDBJ databases">
        <authorList>
            <person name="de Groot N.N."/>
        </authorList>
    </citation>
    <scope>NUCLEOTIDE SEQUENCE [LARGE SCALE GENOMIC DNA]</scope>
    <source>
        <strain evidence="2 3">CGMCC 1.10267</strain>
    </source>
</reference>
<evidence type="ECO:0000259" key="1">
    <source>
        <dbReference type="Pfam" id="PF01381"/>
    </source>
</evidence>
<organism evidence="2 3">
    <name type="scientific">Pelagibacterium luteolum</name>
    <dbReference type="NCBI Taxonomy" id="440168"/>
    <lineage>
        <taxon>Bacteria</taxon>
        <taxon>Pseudomonadati</taxon>
        <taxon>Pseudomonadota</taxon>
        <taxon>Alphaproteobacteria</taxon>
        <taxon>Hyphomicrobiales</taxon>
        <taxon>Devosiaceae</taxon>
        <taxon>Pelagibacterium</taxon>
    </lineage>
</organism>